<proteinExistence type="inferred from homology"/>
<comment type="caution">
    <text evidence="9">The sequence shown here is derived from an EMBL/GenBank/DDBJ whole genome shotgun (WGS) entry which is preliminary data.</text>
</comment>
<evidence type="ECO:0000256" key="3">
    <source>
        <dbReference type="ARBA" id="ARBA00022679"/>
    </source>
</evidence>
<dbReference type="InterPro" id="IPR001451">
    <property type="entry name" value="Hexapep"/>
</dbReference>
<comment type="subunit">
    <text evidence="7">Homotrimer.</text>
</comment>
<dbReference type="Gene3D" id="2.160.10.10">
    <property type="entry name" value="Hexapeptide repeat proteins"/>
    <property type="match status" value="1"/>
</dbReference>
<reference evidence="9 10" key="1">
    <citation type="submission" date="2023-08" db="EMBL/GenBank/DDBJ databases">
        <title>Implementing the SeqCode for naming new Mesorhizobium species isolated from Vachellia karroo root nodules.</title>
        <authorList>
            <person name="Van Lill M."/>
        </authorList>
    </citation>
    <scope>NUCLEOTIDE SEQUENCE [LARGE SCALE GENOMIC DNA]</scope>
    <source>
        <strain evidence="9 10">VK24D</strain>
    </source>
</reference>
<evidence type="ECO:0000313" key="10">
    <source>
        <dbReference type="Proteomes" id="UP001287059"/>
    </source>
</evidence>
<evidence type="ECO:0000256" key="6">
    <source>
        <dbReference type="ARBA" id="ARBA00023315"/>
    </source>
</evidence>
<keyword evidence="4 7" id="KW-0677">Repeat</keyword>
<organism evidence="9 10">
    <name type="scientific">Mesorhizobium album</name>
    <dbReference type="NCBI Taxonomy" id="3072314"/>
    <lineage>
        <taxon>Bacteria</taxon>
        <taxon>Pseudomonadati</taxon>
        <taxon>Pseudomonadota</taxon>
        <taxon>Alphaproteobacteria</taxon>
        <taxon>Hyphomicrobiales</taxon>
        <taxon>Phyllobacteriaceae</taxon>
        <taxon>Mesorhizobium</taxon>
    </lineage>
</organism>
<dbReference type="PANTHER" id="PTHR43378:SF2">
    <property type="entry name" value="UDP-3-O-ACYLGLUCOSAMINE N-ACYLTRANSFERASE 1, MITOCHONDRIAL-RELATED"/>
    <property type="match status" value="1"/>
</dbReference>
<dbReference type="Pfam" id="PF04613">
    <property type="entry name" value="LpxD"/>
    <property type="match status" value="1"/>
</dbReference>
<feature type="active site" description="Proton acceptor" evidence="7">
    <location>
        <position position="257"/>
    </location>
</feature>
<comment type="function">
    <text evidence="7">Catalyzes the N-acylation of UDP-3-O-acylglucosamine using 3-hydroxyacyl-ACP as the acyl donor. Is involved in the biosynthesis of lipid A, a phosphorylated glycolipid that anchors the lipopolysaccharide to the outer membrane of the cell.</text>
</comment>
<dbReference type="PANTHER" id="PTHR43378">
    <property type="entry name" value="UDP-3-O-ACYLGLUCOSAMINE N-ACYLTRANSFERASE"/>
    <property type="match status" value="1"/>
</dbReference>
<dbReference type="Pfam" id="PF00132">
    <property type="entry name" value="Hexapep"/>
    <property type="match status" value="2"/>
</dbReference>
<dbReference type="Gene3D" id="3.40.1390.10">
    <property type="entry name" value="MurE/MurF, N-terminal domain"/>
    <property type="match status" value="1"/>
</dbReference>
<dbReference type="CDD" id="cd03352">
    <property type="entry name" value="LbH_LpxD"/>
    <property type="match status" value="1"/>
</dbReference>
<keyword evidence="10" id="KW-1185">Reference proteome</keyword>
<comment type="similarity">
    <text evidence="7">Belongs to the transferase hexapeptide repeat family. LpxD subfamily.</text>
</comment>
<evidence type="ECO:0000256" key="1">
    <source>
        <dbReference type="ARBA" id="ARBA00022516"/>
    </source>
</evidence>
<evidence type="ECO:0000313" key="9">
    <source>
        <dbReference type="EMBL" id="MDX8477753.1"/>
    </source>
</evidence>
<evidence type="ECO:0000256" key="4">
    <source>
        <dbReference type="ARBA" id="ARBA00022737"/>
    </source>
</evidence>
<dbReference type="InterPro" id="IPR007691">
    <property type="entry name" value="LpxD"/>
</dbReference>
<evidence type="ECO:0000259" key="8">
    <source>
        <dbReference type="Pfam" id="PF04613"/>
    </source>
</evidence>
<accession>A0ABU4XSZ2</accession>
<keyword evidence="6 7" id="KW-0012">Acyltransferase</keyword>
<dbReference type="InterPro" id="IPR020573">
    <property type="entry name" value="UDP_GlcNAc_AcTrfase_non-rep"/>
</dbReference>
<dbReference type="RefSeq" id="WP_320286191.1">
    <property type="nucleotide sequence ID" value="NZ_JAVIIW010000004.1"/>
</dbReference>
<dbReference type="GO" id="GO:0103118">
    <property type="term" value="F:UDP-3-O-[(3R)-3-hydroxyacyl]-glucosamine N-acyltransferase activity"/>
    <property type="evidence" value="ECO:0007669"/>
    <property type="project" value="UniProtKB-EC"/>
</dbReference>
<dbReference type="InterPro" id="IPR011004">
    <property type="entry name" value="Trimer_LpxA-like_sf"/>
</dbReference>
<dbReference type="HAMAP" id="MF_00523">
    <property type="entry name" value="LpxD"/>
    <property type="match status" value="1"/>
</dbReference>
<keyword evidence="3 7" id="KW-0808">Transferase</keyword>
<dbReference type="NCBIfam" id="TIGR01853">
    <property type="entry name" value="lipid_A_lpxD"/>
    <property type="match status" value="1"/>
</dbReference>
<evidence type="ECO:0000256" key="7">
    <source>
        <dbReference type="HAMAP-Rule" id="MF_00523"/>
    </source>
</evidence>
<keyword evidence="5 7" id="KW-0443">Lipid metabolism</keyword>
<name>A0ABU4XSZ2_9HYPH</name>
<protein>
    <recommendedName>
        <fullName evidence="7">UDP-3-O-acylglucosamine N-acyltransferase</fullName>
        <ecNumber evidence="7">2.3.1.191</ecNumber>
    </recommendedName>
</protein>
<evidence type="ECO:0000256" key="5">
    <source>
        <dbReference type="ARBA" id="ARBA00023098"/>
    </source>
</evidence>
<gene>
    <name evidence="7 9" type="primary">lpxD</name>
    <name evidence="9" type="ORF">RFN28_04570</name>
</gene>
<dbReference type="Proteomes" id="UP001287059">
    <property type="component" value="Unassembled WGS sequence"/>
</dbReference>
<evidence type="ECO:0000256" key="2">
    <source>
        <dbReference type="ARBA" id="ARBA00022556"/>
    </source>
</evidence>
<dbReference type="SUPFAM" id="SSF51161">
    <property type="entry name" value="Trimeric LpxA-like enzymes"/>
    <property type="match status" value="1"/>
</dbReference>
<sequence length="351" mass="35702">MTDPVFFAPSRRYTAGEVANLTGANLVDSSQADVAIEALAPANEGRDGALVFVDGKRNFALMQSLKAAAVLCPADFASRAPQGVAVLAHPRPQQAFAMVGRLLFPQASTPGPMTGETGVSPQAHVDPSAHVEAGAIVEAGAVIGPGVSIGTGTVVAPHAVIGRSCKIGRDGYVGPGASIQYALIGNRVIIHGGARIGQDGFGFVAGAKGPERVPQIGRVIIQDDVEIGSNTTVDRGAMSDTVIGQGTKIDNLVQIAHNVRIGRNCIIAGLSGISGSVVVGDNVTMGGGVGLADHLTIGPGAKLAARSGFMSNVPAGEVWAGYPAQPMAEALREIAWLRKVAKSRKQGDGNG</sequence>
<feature type="domain" description="UDP-3-O-[3-hydroxymyristoyl] glucosamine N-acyltransferase non-repeat region" evidence="8">
    <location>
        <begin position="33"/>
        <end position="100"/>
    </location>
</feature>
<comment type="catalytic activity">
    <reaction evidence="7">
        <text>a UDP-3-O-[(3R)-3-hydroxyacyl]-alpha-D-glucosamine + a (3R)-hydroxyacyl-[ACP] = a UDP-2-N,3-O-bis[(3R)-3-hydroxyacyl]-alpha-D-glucosamine + holo-[ACP] + H(+)</text>
        <dbReference type="Rhea" id="RHEA:53836"/>
        <dbReference type="Rhea" id="RHEA-COMP:9685"/>
        <dbReference type="Rhea" id="RHEA-COMP:9945"/>
        <dbReference type="ChEBI" id="CHEBI:15378"/>
        <dbReference type="ChEBI" id="CHEBI:64479"/>
        <dbReference type="ChEBI" id="CHEBI:78827"/>
        <dbReference type="ChEBI" id="CHEBI:137740"/>
        <dbReference type="ChEBI" id="CHEBI:137748"/>
        <dbReference type="EC" id="2.3.1.191"/>
    </reaction>
</comment>
<keyword evidence="1 7" id="KW-0444">Lipid biosynthesis</keyword>
<comment type="pathway">
    <text evidence="7">Bacterial outer membrane biogenesis; LPS lipid A biosynthesis.</text>
</comment>
<dbReference type="EMBL" id="JAVIIW010000004">
    <property type="protein sequence ID" value="MDX8477753.1"/>
    <property type="molecule type" value="Genomic_DNA"/>
</dbReference>
<dbReference type="NCBIfam" id="NF002060">
    <property type="entry name" value="PRK00892.1"/>
    <property type="match status" value="1"/>
</dbReference>
<dbReference type="EC" id="2.3.1.191" evidence="7"/>
<keyword evidence="2 7" id="KW-0441">Lipid A biosynthesis</keyword>